<keyword evidence="1" id="KW-0732">Signal</keyword>
<dbReference type="Proteomes" id="UP001306119">
    <property type="component" value="Unassembled WGS sequence"/>
</dbReference>
<feature type="signal peptide" evidence="1">
    <location>
        <begin position="1"/>
        <end position="22"/>
    </location>
</feature>
<evidence type="ECO:0000313" key="2">
    <source>
        <dbReference type="EMBL" id="MEC6833617.1"/>
    </source>
</evidence>
<dbReference type="EMBL" id="JAYXUG010000022">
    <property type="protein sequence ID" value="MEC6833617.1"/>
    <property type="molecule type" value="Genomic_DNA"/>
</dbReference>
<proteinExistence type="predicted"/>
<feature type="chain" id="PRO_5047062735" evidence="1">
    <location>
        <begin position="23"/>
        <end position="73"/>
    </location>
</feature>
<keyword evidence="3" id="KW-1185">Reference proteome</keyword>
<accession>A0ABU6LAL6</accession>
<organism evidence="2 3">
    <name type="scientific">Photobacterium toruni</name>
    <dbReference type="NCBI Taxonomy" id="1935446"/>
    <lineage>
        <taxon>Bacteria</taxon>
        <taxon>Pseudomonadati</taxon>
        <taxon>Pseudomonadota</taxon>
        <taxon>Gammaproteobacteria</taxon>
        <taxon>Vibrionales</taxon>
        <taxon>Vibrionaceae</taxon>
        <taxon>Photobacterium</taxon>
    </lineage>
</organism>
<protein>
    <submittedName>
        <fullName evidence="2">Uncharacterized protein</fullName>
    </submittedName>
</protein>
<reference evidence="2 3" key="1">
    <citation type="submission" date="2024-01" db="EMBL/GenBank/DDBJ databases">
        <title>Active colonisers of the gastrointestinal tract of Atlantic salmon farmed in a warm water region.</title>
        <authorList>
            <person name="Bowman J.P."/>
        </authorList>
    </citation>
    <scope>NUCLEOTIDE SEQUENCE [LARGE SCALE GENOMIC DNA]</scope>
    <source>
        <strain evidence="2 3">S3MW1</strain>
    </source>
</reference>
<sequence length="73" mass="8248">MTPFHYISLSCLLLLTLPAAHATGNTTQDSFNKAKRILERSVYADHRETLYCGAASGYETDIARSYPRCYFLL</sequence>
<dbReference type="RefSeq" id="WP_327775583.1">
    <property type="nucleotide sequence ID" value="NZ_JAYXUG010000022.1"/>
</dbReference>
<gene>
    <name evidence="2" type="ORF">VXS06_17775</name>
</gene>
<evidence type="ECO:0000256" key="1">
    <source>
        <dbReference type="SAM" id="SignalP"/>
    </source>
</evidence>
<comment type="caution">
    <text evidence="2">The sequence shown here is derived from an EMBL/GenBank/DDBJ whole genome shotgun (WGS) entry which is preliminary data.</text>
</comment>
<evidence type="ECO:0000313" key="3">
    <source>
        <dbReference type="Proteomes" id="UP001306119"/>
    </source>
</evidence>
<name>A0ABU6LAL6_9GAMM</name>